<dbReference type="AlphaFoldDB" id="W9HXR2"/>
<feature type="transmembrane region" description="Helical" evidence="6">
    <location>
        <begin position="29"/>
        <end position="45"/>
    </location>
</feature>
<evidence type="ECO:0000256" key="3">
    <source>
        <dbReference type="ARBA" id="ARBA00022989"/>
    </source>
</evidence>
<feature type="domain" description="Rhodopsin" evidence="7">
    <location>
        <begin position="58"/>
        <end position="297"/>
    </location>
</feature>
<organism evidence="8 9">
    <name type="scientific">Fusarium oxysporum NRRL 32931</name>
    <dbReference type="NCBI Taxonomy" id="660029"/>
    <lineage>
        <taxon>Eukaryota</taxon>
        <taxon>Fungi</taxon>
        <taxon>Dikarya</taxon>
        <taxon>Ascomycota</taxon>
        <taxon>Pezizomycotina</taxon>
        <taxon>Sordariomycetes</taxon>
        <taxon>Hypocreomycetidae</taxon>
        <taxon>Hypocreales</taxon>
        <taxon>Nectriaceae</taxon>
        <taxon>Fusarium</taxon>
        <taxon>Fusarium oxysporum species complex</taxon>
    </lineage>
</organism>
<dbReference type="OrthoDB" id="2988756at2759"/>
<evidence type="ECO:0000256" key="6">
    <source>
        <dbReference type="SAM" id="Phobius"/>
    </source>
</evidence>
<evidence type="ECO:0000313" key="8">
    <source>
        <dbReference type="EMBL" id="EWY85805.1"/>
    </source>
</evidence>
<evidence type="ECO:0000256" key="2">
    <source>
        <dbReference type="ARBA" id="ARBA00022692"/>
    </source>
</evidence>
<dbReference type="GO" id="GO:0016020">
    <property type="term" value="C:membrane"/>
    <property type="evidence" value="ECO:0007669"/>
    <property type="project" value="UniProtKB-SubCell"/>
</dbReference>
<evidence type="ECO:0000256" key="4">
    <source>
        <dbReference type="ARBA" id="ARBA00023136"/>
    </source>
</evidence>
<dbReference type="InterPro" id="IPR049326">
    <property type="entry name" value="Rhodopsin_dom_fungi"/>
</dbReference>
<evidence type="ECO:0000256" key="1">
    <source>
        <dbReference type="ARBA" id="ARBA00004141"/>
    </source>
</evidence>
<keyword evidence="2 6" id="KW-0812">Transmembrane</keyword>
<feature type="transmembrane region" description="Helical" evidence="6">
    <location>
        <begin position="241"/>
        <end position="263"/>
    </location>
</feature>
<dbReference type="PANTHER" id="PTHR33048:SF47">
    <property type="entry name" value="INTEGRAL MEMBRANE PROTEIN-RELATED"/>
    <property type="match status" value="1"/>
</dbReference>
<comment type="subcellular location">
    <subcellularLocation>
        <location evidence="1">Membrane</location>
        <topology evidence="1">Multi-pass membrane protein</topology>
    </subcellularLocation>
</comment>
<feature type="transmembrane region" description="Helical" evidence="6">
    <location>
        <begin position="161"/>
        <end position="179"/>
    </location>
</feature>
<feature type="transmembrane region" description="Helical" evidence="6">
    <location>
        <begin position="203"/>
        <end position="229"/>
    </location>
</feature>
<comment type="similarity">
    <text evidence="5">Belongs to the SAT4 family.</text>
</comment>
<evidence type="ECO:0000313" key="9">
    <source>
        <dbReference type="Proteomes" id="UP000030753"/>
    </source>
</evidence>
<dbReference type="EMBL" id="JH717846">
    <property type="protein sequence ID" value="EWY85805.1"/>
    <property type="molecule type" value="Genomic_DNA"/>
</dbReference>
<accession>W9HXR2</accession>
<gene>
    <name evidence="8" type="ORF">FOYG_12911</name>
</gene>
<dbReference type="PANTHER" id="PTHR33048">
    <property type="entry name" value="PTH11-LIKE INTEGRAL MEMBRANE PROTEIN (AFU_ORTHOLOGUE AFUA_5G11245)"/>
    <property type="match status" value="1"/>
</dbReference>
<feature type="transmembrane region" description="Helical" evidence="6">
    <location>
        <begin position="66"/>
        <end position="88"/>
    </location>
</feature>
<name>W9HXR2_FUSOX</name>
<feature type="transmembrane region" description="Helical" evidence="6">
    <location>
        <begin position="128"/>
        <end position="149"/>
    </location>
</feature>
<protein>
    <recommendedName>
        <fullName evidence="7">Rhodopsin domain-containing protein</fullName>
    </recommendedName>
</protein>
<dbReference type="InterPro" id="IPR052337">
    <property type="entry name" value="SAT4-like"/>
</dbReference>
<reference evidence="8 9" key="1">
    <citation type="submission" date="2011-06" db="EMBL/GenBank/DDBJ databases">
        <title>The Genome Sequence of Fusarium oxysporum FOSC 3-a.</title>
        <authorList>
            <consortium name="The Broad Institute Genome Sequencing Platform"/>
            <person name="Ma L.-J."/>
            <person name="Gale L.R."/>
            <person name="Schwartz D.C."/>
            <person name="Zhou S."/>
            <person name="Corby-Kistler H."/>
            <person name="Young S.K."/>
            <person name="Zeng Q."/>
            <person name="Gargeya S."/>
            <person name="Fitzgerald M."/>
            <person name="Haas B."/>
            <person name="Abouelleil A."/>
            <person name="Alvarado L."/>
            <person name="Arachchi H.M."/>
            <person name="Berlin A."/>
            <person name="Brown A."/>
            <person name="Chapman S.B."/>
            <person name="Chen Z."/>
            <person name="Dunbar C."/>
            <person name="Freedman E."/>
            <person name="Gearin G."/>
            <person name="Gellesch M."/>
            <person name="Goldberg J."/>
            <person name="Griggs A."/>
            <person name="Gujja S."/>
            <person name="Heiman D."/>
            <person name="Howarth C."/>
            <person name="Larson L."/>
            <person name="Lui A."/>
            <person name="MacDonald P.J.P."/>
            <person name="Mehta T."/>
            <person name="Montmayeur A."/>
            <person name="Murphy C."/>
            <person name="Neiman D."/>
            <person name="Pearson M."/>
            <person name="Priest M."/>
            <person name="Roberts A."/>
            <person name="Saif S."/>
            <person name="Shea T."/>
            <person name="Shenoy N."/>
            <person name="Sisk P."/>
            <person name="Stolte C."/>
            <person name="Sykes S."/>
            <person name="Wortman J."/>
            <person name="Nusbaum C."/>
            <person name="Birren B."/>
        </authorList>
    </citation>
    <scope>NUCLEOTIDE SEQUENCE [LARGE SCALE GENOMIC DNA]</scope>
    <source>
        <strain evidence="9">FOSC 3-a</strain>
    </source>
</reference>
<keyword evidence="4 6" id="KW-0472">Membrane</keyword>
<dbReference type="Proteomes" id="UP000030753">
    <property type="component" value="Unassembled WGS sequence"/>
</dbReference>
<dbReference type="Pfam" id="PF20684">
    <property type="entry name" value="Fung_rhodopsin"/>
    <property type="match status" value="1"/>
</dbReference>
<evidence type="ECO:0000259" key="7">
    <source>
        <dbReference type="Pfam" id="PF20684"/>
    </source>
</evidence>
<evidence type="ECO:0000256" key="5">
    <source>
        <dbReference type="ARBA" id="ARBA00038359"/>
    </source>
</evidence>
<feature type="transmembrane region" description="Helical" evidence="6">
    <location>
        <begin position="275"/>
        <end position="296"/>
    </location>
</feature>
<proteinExistence type="inferred from homology"/>
<sequence>MLPVSLPLCQRGSDQRTNMALSSTIEKDIAIACICSALILSRCGYRVYHWYKGHAGSHRIWHADDIYMAVALLPLISRTVCITLSFLLNPSSSREPATKDEAAAQHVSVEKLEHDRIVGLQLLVGTRLSYTLILWILKAALLSFYSRFVRVTNWGKTTVKVLWCLLFVSCLVVIVSILAECRPISLMWRLTSKETQPVCQKGMVYFFALAVGNISTDIALLILPFPTLAVARLNTRTKIQLGVLFSIGLLVITITIVRIPLILNDAMSQKARSTWATIEILCSFIVANTPFFYGLLRELGQHKGTHPSVTNPSRSEGPFYLQSKGADHRSYELQAATSDGNNNSQELIIMP</sequence>
<keyword evidence="3 6" id="KW-1133">Transmembrane helix</keyword>